<dbReference type="AlphaFoldDB" id="A0A5J5I0B5"/>
<gene>
    <name evidence="3" type="ORF">F4U95_18265</name>
    <name evidence="2" type="ORF">F4U96_18140</name>
</gene>
<sequence length="185" mass="20151">MMTRVTFTASLLVCGLVVSGLGFATQAFARNAQPMAPAKLFDDMLQCRSVADANARLACYDKQVGAIGDAQANNQVAVIDKESVRQNERERFGLATPVAPQLESPAASDRVESLSEIKSTIVSFQQIVGDRWRLQLADGSQWQTLETIAFRVPVANMAVTVKKAALGTYLLRPNGWPAVRARRVK</sequence>
<organism evidence="3 4">
    <name type="scientific">Sphingobium limneticum</name>
    <dbReference type="NCBI Taxonomy" id="1007511"/>
    <lineage>
        <taxon>Bacteria</taxon>
        <taxon>Pseudomonadati</taxon>
        <taxon>Pseudomonadota</taxon>
        <taxon>Alphaproteobacteria</taxon>
        <taxon>Sphingomonadales</taxon>
        <taxon>Sphingomonadaceae</taxon>
        <taxon>Sphingobium</taxon>
    </lineage>
</organism>
<dbReference type="Proteomes" id="UP000326364">
    <property type="component" value="Unassembled WGS sequence"/>
</dbReference>
<evidence type="ECO:0000313" key="4">
    <source>
        <dbReference type="Proteomes" id="UP000325933"/>
    </source>
</evidence>
<proteinExistence type="predicted"/>
<dbReference type="RefSeq" id="WP_150426639.1">
    <property type="nucleotide sequence ID" value="NZ_VYQA01000015.1"/>
</dbReference>
<accession>A0A5J5I0B5</accession>
<protein>
    <submittedName>
        <fullName evidence="3">Uncharacterized protein</fullName>
    </submittedName>
</protein>
<feature type="chain" id="PRO_5023927396" evidence="1">
    <location>
        <begin position="30"/>
        <end position="185"/>
    </location>
</feature>
<evidence type="ECO:0000256" key="1">
    <source>
        <dbReference type="SAM" id="SignalP"/>
    </source>
</evidence>
<keyword evidence="5" id="KW-1185">Reference proteome</keyword>
<name>A0A5J5I0B5_9SPHN</name>
<feature type="signal peptide" evidence="1">
    <location>
        <begin position="1"/>
        <end position="29"/>
    </location>
</feature>
<evidence type="ECO:0000313" key="3">
    <source>
        <dbReference type="EMBL" id="KAA9026865.1"/>
    </source>
</evidence>
<evidence type="ECO:0000313" key="2">
    <source>
        <dbReference type="EMBL" id="KAA9013787.1"/>
    </source>
</evidence>
<keyword evidence="1" id="KW-0732">Signal</keyword>
<comment type="caution">
    <text evidence="3">The sequence shown here is derived from an EMBL/GenBank/DDBJ whole genome shotgun (WGS) entry which is preliminary data.</text>
</comment>
<reference evidence="4 5" key="1">
    <citation type="submission" date="2019-09" db="EMBL/GenBank/DDBJ databases">
        <authorList>
            <person name="Feng G."/>
        </authorList>
    </citation>
    <scope>NUCLEOTIDE SEQUENCE [LARGE SCALE GENOMIC DNA]</scope>
    <source>
        <strain evidence="3 4">KACC 19283</strain>
        <strain evidence="2 5">KACC 19284</strain>
    </source>
</reference>
<dbReference type="EMBL" id="VYQA01000015">
    <property type="protein sequence ID" value="KAA9026865.1"/>
    <property type="molecule type" value="Genomic_DNA"/>
</dbReference>
<evidence type="ECO:0000313" key="5">
    <source>
        <dbReference type="Proteomes" id="UP000326364"/>
    </source>
</evidence>
<dbReference type="EMBL" id="VYQB01000015">
    <property type="protein sequence ID" value="KAA9013787.1"/>
    <property type="molecule type" value="Genomic_DNA"/>
</dbReference>
<dbReference type="Proteomes" id="UP000325933">
    <property type="component" value="Unassembled WGS sequence"/>
</dbReference>